<evidence type="ECO:0000313" key="1">
    <source>
        <dbReference type="EMBL" id="MBK1894239.1"/>
    </source>
</evidence>
<dbReference type="RefSeq" id="WP_200241489.1">
    <property type="nucleotide sequence ID" value="NZ_JAENHK010000001.1"/>
</dbReference>
<proteinExistence type="predicted"/>
<dbReference type="Proteomes" id="UP000628669">
    <property type="component" value="Unassembled WGS sequence"/>
</dbReference>
<protein>
    <recommendedName>
        <fullName evidence="3">Lipoprotein</fullName>
    </recommendedName>
</protein>
<keyword evidence="2" id="KW-1185">Reference proteome</keyword>
<gene>
    <name evidence="1" type="ORF">JHL15_00550</name>
</gene>
<dbReference type="EMBL" id="JAENHK010000001">
    <property type="protein sequence ID" value="MBK1894239.1"/>
    <property type="molecule type" value="Genomic_DNA"/>
</dbReference>
<dbReference type="PROSITE" id="PS51257">
    <property type="entry name" value="PROKAR_LIPOPROTEIN"/>
    <property type="match status" value="1"/>
</dbReference>
<comment type="caution">
    <text evidence="1">The sequence shown here is derived from an EMBL/GenBank/DDBJ whole genome shotgun (WGS) entry which is preliminary data.</text>
</comment>
<accession>A0ABS1FPB6</accession>
<organism evidence="1 2">
    <name type="scientific">Chryseobacterium paridis</name>
    <dbReference type="NCBI Taxonomy" id="2800328"/>
    <lineage>
        <taxon>Bacteria</taxon>
        <taxon>Pseudomonadati</taxon>
        <taxon>Bacteroidota</taxon>
        <taxon>Flavobacteriia</taxon>
        <taxon>Flavobacteriales</taxon>
        <taxon>Weeksellaceae</taxon>
        <taxon>Chryseobacterium group</taxon>
        <taxon>Chryseobacterium</taxon>
    </lineage>
</organism>
<evidence type="ECO:0000313" key="2">
    <source>
        <dbReference type="Proteomes" id="UP000628669"/>
    </source>
</evidence>
<reference evidence="2" key="1">
    <citation type="submission" date="2021-01" db="EMBL/GenBank/DDBJ databases">
        <title>Genome public.</title>
        <authorList>
            <person name="Liu C."/>
            <person name="Sun Q."/>
        </authorList>
    </citation>
    <scope>NUCLEOTIDE SEQUENCE [LARGE SCALE GENOMIC DNA]</scope>
    <source>
        <strain evidence="2">YIM B02567</strain>
    </source>
</reference>
<evidence type="ECO:0008006" key="3">
    <source>
        <dbReference type="Google" id="ProtNLM"/>
    </source>
</evidence>
<sequence>MKQFITFMSLGALLLVSCNAPKKEVMTDKASDAKNVKIEFTGADNIVPKNAKLKVSLYAVQSNMADVPASLITEKEYTQEKIPFTIDLPVPNNAESLIKPEVKKGDPIKYYVTISWDSNGNGVEDKGDIVIDYDKKFPTIEINENLQQIYLKVSK</sequence>
<name>A0ABS1FPB6_9FLAO</name>